<reference evidence="2 3" key="1">
    <citation type="journal article" date="2019" name="Int. J. Syst. Evol. Microbiol.">
        <title>The Global Catalogue of Microorganisms (GCM) 10K type strain sequencing project: providing services to taxonomists for standard genome sequencing and annotation.</title>
        <authorList>
            <consortium name="The Broad Institute Genomics Platform"/>
            <consortium name="The Broad Institute Genome Sequencing Center for Infectious Disease"/>
            <person name="Wu L."/>
            <person name="Ma J."/>
        </authorList>
    </citation>
    <scope>NUCLEOTIDE SEQUENCE [LARGE SCALE GENOMIC DNA]</scope>
    <source>
        <strain evidence="2 3">JCM 15503</strain>
    </source>
</reference>
<organism evidence="2 3">
    <name type="scientific">Ideonella azotifigens</name>
    <dbReference type="NCBI Taxonomy" id="513160"/>
    <lineage>
        <taxon>Bacteria</taxon>
        <taxon>Pseudomonadati</taxon>
        <taxon>Pseudomonadota</taxon>
        <taxon>Betaproteobacteria</taxon>
        <taxon>Burkholderiales</taxon>
        <taxon>Sphaerotilaceae</taxon>
        <taxon>Ideonella</taxon>
    </lineage>
</organism>
<dbReference type="EMBL" id="BAAAEW010000016">
    <property type="protein sequence ID" value="GAA0753114.1"/>
    <property type="molecule type" value="Genomic_DNA"/>
</dbReference>
<protein>
    <recommendedName>
        <fullName evidence="4">Cobalt-zinc-cadmium resistance protein</fullName>
    </recommendedName>
</protein>
<feature type="region of interest" description="Disordered" evidence="1">
    <location>
        <begin position="44"/>
        <end position="66"/>
    </location>
</feature>
<evidence type="ECO:0008006" key="4">
    <source>
        <dbReference type="Google" id="ProtNLM"/>
    </source>
</evidence>
<evidence type="ECO:0000256" key="1">
    <source>
        <dbReference type="SAM" id="MobiDB-lite"/>
    </source>
</evidence>
<dbReference type="Proteomes" id="UP001500279">
    <property type="component" value="Unassembled WGS sequence"/>
</dbReference>
<name>A0ABN1K2M6_9BURK</name>
<comment type="caution">
    <text evidence="2">The sequence shown here is derived from an EMBL/GenBank/DDBJ whole genome shotgun (WGS) entry which is preliminary data.</text>
</comment>
<proteinExistence type="predicted"/>
<keyword evidence="3" id="KW-1185">Reference proteome</keyword>
<dbReference type="NCBIfam" id="NF045614">
    <property type="entry name" value="efflu_CzcI_Cupr"/>
    <property type="match status" value="1"/>
</dbReference>
<gene>
    <name evidence="2" type="ORF">GCM10009107_27840</name>
</gene>
<accession>A0ABN1K2M6</accession>
<evidence type="ECO:0000313" key="3">
    <source>
        <dbReference type="Proteomes" id="UP001500279"/>
    </source>
</evidence>
<evidence type="ECO:0000313" key="2">
    <source>
        <dbReference type="EMBL" id="GAA0753114.1"/>
    </source>
</evidence>
<dbReference type="InterPro" id="IPR055013">
    <property type="entry name" value="CzcI"/>
</dbReference>
<sequence length="123" mass="12838">MLPTEFPPFVTKLIALLLALLIPLQFAWGAAATYCEHERAPQSGAHFGHHAHEHQGSADPSSQGKLSVDNDCSFCHAGAPALVAPALQALGAVPRESLAEGPDTAGSSALAEGPDRPQWPRLA</sequence>
<feature type="region of interest" description="Disordered" evidence="1">
    <location>
        <begin position="95"/>
        <end position="123"/>
    </location>
</feature>